<dbReference type="GO" id="GO:0019239">
    <property type="term" value="F:deaminase activity"/>
    <property type="evidence" value="ECO:0007669"/>
    <property type="project" value="TreeGrafter"/>
</dbReference>
<dbReference type="Gene3D" id="3.30.1330.40">
    <property type="entry name" value="RutC-like"/>
    <property type="match status" value="1"/>
</dbReference>
<name>F8LED0_9BACT</name>
<gene>
    <name evidence="2" type="ORF">WCH_AA00010</name>
</gene>
<sequence>MLEIKTDCAPKALGPYSQGIKVGNFLFVSGQVPLDPQTGNLVEGGIAKQVTQVIDNLESVLKAGGADLSKVVRVDIFLTDLNNDFPIVNEIYSSRFIGSVKPARQTVEVSKLPMEALVEMSCVAYSEEA</sequence>
<protein>
    <submittedName>
        <fullName evidence="2">RutC family protein PYRAB12510</fullName>
    </submittedName>
</protein>
<dbReference type="SUPFAM" id="SSF55298">
    <property type="entry name" value="YjgF-like"/>
    <property type="match status" value="1"/>
</dbReference>
<dbReference type="GO" id="GO:0005829">
    <property type="term" value="C:cytosol"/>
    <property type="evidence" value="ECO:0007669"/>
    <property type="project" value="TreeGrafter"/>
</dbReference>
<dbReference type="NCBIfam" id="TIGR00004">
    <property type="entry name" value="Rid family detoxifying hydrolase"/>
    <property type="match status" value="1"/>
</dbReference>
<dbReference type="InterPro" id="IPR006175">
    <property type="entry name" value="YjgF/YER057c/UK114"/>
</dbReference>
<evidence type="ECO:0000313" key="2">
    <source>
        <dbReference type="EMBL" id="CCB91846.1"/>
    </source>
</evidence>
<dbReference type="PANTHER" id="PTHR11803">
    <property type="entry name" value="2-IMINOBUTANOATE/2-IMINOPROPANOATE DEAMINASE RIDA"/>
    <property type="match status" value="1"/>
</dbReference>
<dbReference type="PANTHER" id="PTHR11803:SF58">
    <property type="entry name" value="PROTEIN HMF1-RELATED"/>
    <property type="match status" value="1"/>
</dbReference>
<comment type="similarity">
    <text evidence="1">Belongs to the RutC family.</text>
</comment>
<accession>F8LED0</accession>
<dbReference type="Pfam" id="PF01042">
    <property type="entry name" value="Ribonuc_L-PSP"/>
    <property type="match status" value="1"/>
</dbReference>
<dbReference type="FunFam" id="3.30.1330.40:FF:000001">
    <property type="entry name" value="L-PSP family endoribonuclease"/>
    <property type="match status" value="1"/>
</dbReference>
<dbReference type="EMBL" id="FR872658">
    <property type="protein sequence ID" value="CCB91846.1"/>
    <property type="molecule type" value="Genomic_DNA"/>
</dbReference>
<dbReference type="AlphaFoldDB" id="F8LED0"/>
<dbReference type="CDD" id="cd00448">
    <property type="entry name" value="YjgF_YER057c_UK114_family"/>
    <property type="match status" value="1"/>
</dbReference>
<organism evidence="2">
    <name type="scientific">Waddlia chondrophila 2032/99</name>
    <dbReference type="NCBI Taxonomy" id="765953"/>
    <lineage>
        <taxon>Bacteria</taxon>
        <taxon>Pseudomonadati</taxon>
        <taxon>Chlamydiota</taxon>
        <taxon>Chlamydiia</taxon>
        <taxon>Parachlamydiales</taxon>
        <taxon>Waddliaceae</taxon>
        <taxon>Waddlia</taxon>
    </lineage>
</organism>
<dbReference type="InterPro" id="IPR006056">
    <property type="entry name" value="RidA"/>
</dbReference>
<evidence type="ECO:0000256" key="1">
    <source>
        <dbReference type="ARBA" id="ARBA00010552"/>
    </source>
</evidence>
<dbReference type="InterPro" id="IPR035959">
    <property type="entry name" value="RutC-like_sf"/>
</dbReference>
<proteinExistence type="inferred from homology"/>
<reference evidence="2" key="1">
    <citation type="submission" date="2011-05" db="EMBL/GenBank/DDBJ databases">
        <title>Unity in variety -- the pan-genome of the Chlamydiae.</title>
        <authorList>
            <person name="Collingro A."/>
            <person name="Tischler P."/>
            <person name="Weinmaier T."/>
            <person name="Penz T."/>
            <person name="Heinz E."/>
            <person name="Brunham R.C."/>
            <person name="Read T.D."/>
            <person name="Bavoil P.M."/>
            <person name="Sachse K."/>
            <person name="Kahane S."/>
            <person name="Friedman M.G."/>
            <person name="Rattei T."/>
            <person name="Myers G.S.A."/>
            <person name="Horn M."/>
        </authorList>
    </citation>
    <scope>NUCLEOTIDE SEQUENCE</scope>
    <source>
        <strain evidence="2">2032/99</strain>
    </source>
</reference>